<accession>A0ABU9HYE9</accession>
<proteinExistence type="predicted"/>
<gene>
    <name evidence="1" type="ORF">AAEO56_12895</name>
</gene>
<name>A0ABU9HYE9_9FLAO</name>
<dbReference type="Proteomes" id="UP001464555">
    <property type="component" value="Unassembled WGS sequence"/>
</dbReference>
<organism evidence="1 2">
    <name type="scientific">Flavobacterium arundinis</name>
    <dbReference type="NCBI Taxonomy" id="3139143"/>
    <lineage>
        <taxon>Bacteria</taxon>
        <taxon>Pseudomonadati</taxon>
        <taxon>Bacteroidota</taxon>
        <taxon>Flavobacteriia</taxon>
        <taxon>Flavobacteriales</taxon>
        <taxon>Flavobacteriaceae</taxon>
        <taxon>Flavobacterium</taxon>
    </lineage>
</organism>
<keyword evidence="2" id="KW-1185">Reference proteome</keyword>
<sequence>MIKKLPCGSFFMCIRQPFGHYLHLYLKAIVTESHFSLTDAEFERLFETGSFAPALFTHEAHIRLAWIHIKNYGLDKACYNIVNQLHDYVKALGVENKFNLTLTIASLKIINDFMGKSNAASFTEFICEFPQLITHFRELLAQHYSNEIFNDDAMQNYMAPDIMTF</sequence>
<reference evidence="1 2" key="1">
    <citation type="submission" date="2024-04" db="EMBL/GenBank/DDBJ databases">
        <title>Flavobacterium sp. DGU11 16S ribosomal RNA gene Genome sequencing and assembly.</title>
        <authorList>
            <person name="Park S."/>
        </authorList>
    </citation>
    <scope>NUCLEOTIDE SEQUENCE [LARGE SCALE GENOMIC DNA]</scope>
    <source>
        <strain evidence="1 2">DGU11</strain>
    </source>
</reference>
<evidence type="ECO:0000313" key="2">
    <source>
        <dbReference type="Proteomes" id="UP001464555"/>
    </source>
</evidence>
<protein>
    <submittedName>
        <fullName evidence="1">Uncharacterized protein</fullName>
    </submittedName>
</protein>
<dbReference type="RefSeq" id="WP_341697481.1">
    <property type="nucleotide sequence ID" value="NZ_JBBYHR010000007.1"/>
</dbReference>
<dbReference type="EMBL" id="JBBYHR010000007">
    <property type="protein sequence ID" value="MEL1245166.1"/>
    <property type="molecule type" value="Genomic_DNA"/>
</dbReference>
<comment type="caution">
    <text evidence="1">The sequence shown here is derived from an EMBL/GenBank/DDBJ whole genome shotgun (WGS) entry which is preliminary data.</text>
</comment>
<evidence type="ECO:0000313" key="1">
    <source>
        <dbReference type="EMBL" id="MEL1245166.1"/>
    </source>
</evidence>